<dbReference type="Pfam" id="PF00132">
    <property type="entry name" value="Hexapep"/>
    <property type="match status" value="1"/>
</dbReference>
<sequence length="176" mass="18947">MKTFKEILQQNCFDPDQEVRQVAAKELESQFNCEVTAVQMDPSVQFAHHGRGCTIAAAKLSAGVVIFQNVTVGSNQKFNLKTQAWEHVGSPVIGQNVIIADGAKVLGPIIIGDDSVIGAGAIVTKDVPAKSLVTGVNQIREKPADYDLVFHLPMPSSDAIIAACQELIQKYDANED</sequence>
<protein>
    <submittedName>
        <fullName evidence="3">Serine acetyltransferase</fullName>
    </submittedName>
</protein>
<evidence type="ECO:0000256" key="1">
    <source>
        <dbReference type="ARBA" id="ARBA00022679"/>
    </source>
</evidence>
<dbReference type="InterPro" id="IPR011004">
    <property type="entry name" value="Trimer_LpxA-like_sf"/>
</dbReference>
<dbReference type="InterPro" id="IPR001451">
    <property type="entry name" value="Hexapep"/>
</dbReference>
<keyword evidence="4" id="KW-1185">Reference proteome</keyword>
<keyword evidence="2" id="KW-0677">Repeat</keyword>
<dbReference type="SUPFAM" id="SSF51161">
    <property type="entry name" value="Trimeric LpxA-like enzymes"/>
    <property type="match status" value="1"/>
</dbReference>
<gene>
    <name evidence="3" type="ORF">ACFP1H_04885</name>
</gene>
<evidence type="ECO:0000313" key="3">
    <source>
        <dbReference type="EMBL" id="MFC6253914.1"/>
    </source>
</evidence>
<reference evidence="4" key="1">
    <citation type="journal article" date="2019" name="Int. J. Syst. Evol. Microbiol.">
        <title>The Global Catalogue of Microorganisms (GCM) 10K type strain sequencing project: providing services to taxonomists for standard genome sequencing and annotation.</title>
        <authorList>
            <consortium name="The Broad Institute Genomics Platform"/>
            <consortium name="The Broad Institute Genome Sequencing Center for Infectious Disease"/>
            <person name="Wu L."/>
            <person name="Ma J."/>
        </authorList>
    </citation>
    <scope>NUCLEOTIDE SEQUENCE [LARGE SCALE GENOMIC DNA]</scope>
    <source>
        <strain evidence="4">CCM 8950</strain>
    </source>
</reference>
<name>A0ABW1T872_9LACO</name>
<evidence type="ECO:0000256" key="2">
    <source>
        <dbReference type="ARBA" id="ARBA00022737"/>
    </source>
</evidence>
<dbReference type="PANTHER" id="PTHR42811">
    <property type="entry name" value="SERINE ACETYLTRANSFERASE"/>
    <property type="match status" value="1"/>
</dbReference>
<accession>A0ABW1T872</accession>
<keyword evidence="1" id="KW-0808">Transferase</keyword>
<dbReference type="PROSITE" id="PS00101">
    <property type="entry name" value="HEXAPEP_TRANSFERASES"/>
    <property type="match status" value="1"/>
</dbReference>
<dbReference type="Gene3D" id="2.160.10.10">
    <property type="entry name" value="Hexapeptide repeat proteins"/>
    <property type="match status" value="1"/>
</dbReference>
<organism evidence="3 4">
    <name type="scientific">Secundilactobacillus hailunensis</name>
    <dbReference type="NCBI Taxonomy" id="2559923"/>
    <lineage>
        <taxon>Bacteria</taxon>
        <taxon>Bacillati</taxon>
        <taxon>Bacillota</taxon>
        <taxon>Bacilli</taxon>
        <taxon>Lactobacillales</taxon>
        <taxon>Lactobacillaceae</taxon>
        <taxon>Secundilactobacillus</taxon>
    </lineage>
</organism>
<dbReference type="Proteomes" id="UP001596190">
    <property type="component" value="Unassembled WGS sequence"/>
</dbReference>
<dbReference type="InterPro" id="IPR018357">
    <property type="entry name" value="Hexapep_transf_CS"/>
</dbReference>
<proteinExistence type="predicted"/>
<comment type="caution">
    <text evidence="3">The sequence shown here is derived from an EMBL/GenBank/DDBJ whole genome shotgun (WGS) entry which is preliminary data.</text>
</comment>
<evidence type="ECO:0000313" key="4">
    <source>
        <dbReference type="Proteomes" id="UP001596190"/>
    </source>
</evidence>
<dbReference type="EMBL" id="JBHSSA010000039">
    <property type="protein sequence ID" value="MFC6253914.1"/>
    <property type="molecule type" value="Genomic_DNA"/>
</dbReference>
<dbReference type="RefSeq" id="WP_137631158.1">
    <property type="nucleotide sequence ID" value="NZ_BJDO01000024.1"/>
</dbReference>